<dbReference type="GO" id="GO:0003855">
    <property type="term" value="F:3-dehydroquinate dehydratase activity"/>
    <property type="evidence" value="ECO:0007669"/>
    <property type="project" value="InterPro"/>
</dbReference>
<evidence type="ECO:0000259" key="24">
    <source>
        <dbReference type="Pfam" id="PF01761"/>
    </source>
</evidence>
<dbReference type="SUPFAM" id="SSF51735">
    <property type="entry name" value="NAD(P)-binding Rossmann-fold domains"/>
    <property type="match status" value="1"/>
</dbReference>
<dbReference type="GO" id="GO:0016301">
    <property type="term" value="F:kinase activity"/>
    <property type="evidence" value="ECO:0007669"/>
    <property type="project" value="UniProtKB-KW"/>
</dbReference>
<dbReference type="GO" id="GO:0005524">
    <property type="term" value="F:ATP binding"/>
    <property type="evidence" value="ECO:0007669"/>
    <property type="project" value="UniProtKB-KW"/>
</dbReference>
<evidence type="ECO:0000256" key="9">
    <source>
        <dbReference type="ARBA" id="ARBA00022679"/>
    </source>
</evidence>
<dbReference type="InterPro" id="IPR006264">
    <property type="entry name" value="EPSP_synthase"/>
</dbReference>
<dbReference type="InterPro" id="IPR006151">
    <property type="entry name" value="Shikm_DH/Glu-tRNA_Rdtase"/>
</dbReference>
<comment type="similarity">
    <text evidence="4">In the N-terminal section; belongs to the shikimate kinase family.</text>
</comment>
<comment type="catalytic activity">
    <reaction evidence="20">
        <text>3-phosphoshikimate + phosphoenolpyruvate = 5-O-(1-carboxyvinyl)-3-phosphoshikimate + phosphate</text>
        <dbReference type="Rhea" id="RHEA:21256"/>
        <dbReference type="ChEBI" id="CHEBI:43474"/>
        <dbReference type="ChEBI" id="CHEBI:57701"/>
        <dbReference type="ChEBI" id="CHEBI:58702"/>
        <dbReference type="ChEBI" id="CHEBI:145989"/>
        <dbReference type="EC" id="2.5.1.19"/>
    </reaction>
    <physiologicalReaction direction="left-to-right" evidence="20">
        <dbReference type="Rhea" id="RHEA:21257"/>
    </physiologicalReaction>
</comment>
<organism evidence="29 30">
    <name type="scientific">Zancudomyces culisetae</name>
    <name type="common">Gut fungus</name>
    <name type="synonym">Smittium culisetae</name>
    <dbReference type="NCBI Taxonomy" id="1213189"/>
    <lineage>
        <taxon>Eukaryota</taxon>
        <taxon>Fungi</taxon>
        <taxon>Fungi incertae sedis</taxon>
        <taxon>Zoopagomycota</taxon>
        <taxon>Kickxellomycotina</taxon>
        <taxon>Harpellomycetes</taxon>
        <taxon>Harpellales</taxon>
        <taxon>Legeriomycetaceae</taxon>
        <taxon>Zancudomyces</taxon>
    </lineage>
</organism>
<keyword evidence="7" id="KW-0963">Cytoplasm</keyword>
<evidence type="ECO:0000256" key="13">
    <source>
        <dbReference type="ARBA" id="ARBA00022833"/>
    </source>
</evidence>
<dbReference type="InterPro" id="IPR027417">
    <property type="entry name" value="P-loop_NTPase"/>
</dbReference>
<evidence type="ECO:0000259" key="23">
    <source>
        <dbReference type="Pfam" id="PF01488"/>
    </source>
</evidence>
<dbReference type="InterPro" id="IPR000623">
    <property type="entry name" value="Shikimate_kinase/TSH1"/>
</dbReference>
<dbReference type="InterPro" id="IPR013708">
    <property type="entry name" value="Shikimate_DH-bd_N"/>
</dbReference>
<evidence type="ECO:0000256" key="16">
    <source>
        <dbReference type="ARBA" id="ARBA00023002"/>
    </source>
</evidence>
<evidence type="ECO:0000256" key="2">
    <source>
        <dbReference type="ARBA" id="ARBA00004811"/>
    </source>
</evidence>
<reference evidence="29" key="1">
    <citation type="submission" date="2017-01" db="EMBL/GenBank/DDBJ databases">
        <authorList>
            <person name="Mah S.A."/>
            <person name="Swanson W.J."/>
            <person name="Moy G.W."/>
            <person name="Vacquier V.D."/>
        </authorList>
    </citation>
    <scope>NUCLEOTIDE SEQUENCE [LARGE SCALE GENOMIC DNA]</scope>
    <source>
        <strain evidence="29">COL-18-3</strain>
    </source>
</reference>
<evidence type="ECO:0000256" key="15">
    <source>
        <dbReference type="ARBA" id="ARBA00022857"/>
    </source>
</evidence>
<keyword evidence="14" id="KW-0067">ATP-binding</keyword>
<accession>A0A1R1PQS4</accession>
<dbReference type="InterPro" id="IPR036291">
    <property type="entry name" value="NAD(P)-bd_dom_sf"/>
</dbReference>
<dbReference type="EMBL" id="LSSK01000735">
    <property type="protein sequence ID" value="OMH82123.1"/>
    <property type="molecule type" value="Genomic_DNA"/>
</dbReference>
<dbReference type="SUPFAM" id="SSF55205">
    <property type="entry name" value="EPT/RTPC-like"/>
    <property type="match status" value="1"/>
</dbReference>
<keyword evidence="21" id="KW-1133">Transmembrane helix</keyword>
<dbReference type="GO" id="GO:0009423">
    <property type="term" value="P:chorismate biosynthetic process"/>
    <property type="evidence" value="ECO:0007669"/>
    <property type="project" value="UniProtKB-UniPathway"/>
</dbReference>
<dbReference type="PROSITE" id="PS00104">
    <property type="entry name" value="EPSP_SYNTHASE_1"/>
    <property type="match status" value="1"/>
</dbReference>
<dbReference type="InterPro" id="IPR031322">
    <property type="entry name" value="Shikimate/glucono_kinase"/>
</dbReference>
<dbReference type="Gene3D" id="3.40.50.1970">
    <property type="match status" value="1"/>
</dbReference>
<evidence type="ECO:0000256" key="10">
    <source>
        <dbReference type="ARBA" id="ARBA00022723"/>
    </source>
</evidence>
<feature type="domain" description="3-dehydroquinate synthase C-terminal" evidence="27">
    <location>
        <begin position="220"/>
        <end position="391"/>
    </location>
</feature>
<dbReference type="OrthoDB" id="197068at2759"/>
<keyword evidence="9" id="KW-0808">Transferase</keyword>
<protein>
    <recommendedName>
        <fullName evidence="6">3-phosphoshikimate 1-carboxyvinyltransferase</fullName>
        <ecNumber evidence="6">2.5.1.19</ecNumber>
    </recommendedName>
</protein>
<evidence type="ECO:0000256" key="4">
    <source>
        <dbReference type="ARBA" id="ARBA00009349"/>
    </source>
</evidence>
<dbReference type="Gene3D" id="3.40.50.300">
    <property type="entry name" value="P-loop containing nucleotide triphosphate hydrolases"/>
    <property type="match status" value="1"/>
</dbReference>
<comment type="pathway">
    <text evidence="2">Metabolic intermediate biosynthesis; chorismate biosynthesis; chorismate from D-erythrose 4-phosphate and phosphoenolpyruvate: step 6/7.</text>
</comment>
<dbReference type="GO" id="GO:0003866">
    <property type="term" value="F:3-phosphoshikimate 1-carboxyvinyltransferase activity"/>
    <property type="evidence" value="ECO:0007669"/>
    <property type="project" value="UniProtKB-EC"/>
</dbReference>
<evidence type="ECO:0000259" key="22">
    <source>
        <dbReference type="Pfam" id="PF00275"/>
    </source>
</evidence>
<dbReference type="InterPro" id="IPR046346">
    <property type="entry name" value="Aminoacid_DH-like_N_sf"/>
</dbReference>
<dbReference type="Gene3D" id="1.20.1090.10">
    <property type="entry name" value="Dehydroquinate synthase-like - alpha domain"/>
    <property type="match status" value="1"/>
</dbReference>
<keyword evidence="21" id="KW-0812">Transmembrane</keyword>
<dbReference type="InterPro" id="IPR056179">
    <property type="entry name" value="DHQS_C"/>
</dbReference>
<dbReference type="NCBIfam" id="TIGR01357">
    <property type="entry name" value="aroB"/>
    <property type="match status" value="1"/>
</dbReference>
<dbReference type="CDD" id="cd01556">
    <property type="entry name" value="EPSP_synthase"/>
    <property type="match status" value="1"/>
</dbReference>
<dbReference type="EMBL" id="LSSK01000448">
    <property type="protein sequence ID" value="OMH83304.1"/>
    <property type="molecule type" value="Genomic_DNA"/>
</dbReference>
<dbReference type="GO" id="GO:0008652">
    <property type="term" value="P:amino acid biosynthetic process"/>
    <property type="evidence" value="ECO:0007669"/>
    <property type="project" value="UniProtKB-KW"/>
</dbReference>
<comment type="similarity">
    <text evidence="5">Belongs to the EPSP synthase family.</text>
</comment>
<gene>
    <name evidence="29" type="ORF">AX774_g3185</name>
    <name evidence="28" type="ORF">AX774_g4420</name>
</gene>
<dbReference type="PANTHER" id="PTHR21090">
    <property type="entry name" value="AROM/DEHYDROQUINATE SYNTHASE"/>
    <property type="match status" value="1"/>
</dbReference>
<dbReference type="Pfam" id="PF01202">
    <property type="entry name" value="SKI"/>
    <property type="match status" value="1"/>
</dbReference>
<feature type="domain" description="Enolpyruvate transferase" evidence="22">
    <location>
        <begin position="457"/>
        <end position="904"/>
    </location>
</feature>
<dbReference type="Pfam" id="PF01487">
    <property type="entry name" value="DHquinase_I"/>
    <property type="match status" value="1"/>
</dbReference>
<name>A0A1R1PQS4_ZANCU</name>
<dbReference type="GO" id="GO:0009073">
    <property type="term" value="P:aromatic amino acid family biosynthetic process"/>
    <property type="evidence" value="ECO:0007669"/>
    <property type="project" value="UniProtKB-KW"/>
</dbReference>
<dbReference type="Pfam" id="PF18317">
    <property type="entry name" value="SDH_C"/>
    <property type="match status" value="1"/>
</dbReference>
<evidence type="ECO:0000256" key="5">
    <source>
        <dbReference type="ARBA" id="ARBA00009948"/>
    </source>
</evidence>
<evidence type="ECO:0000256" key="20">
    <source>
        <dbReference type="ARBA" id="ARBA00044633"/>
    </source>
</evidence>
<comment type="caution">
    <text evidence="29">The sequence shown here is derived from an EMBL/GenBank/DDBJ whole genome shotgun (WGS) entry which is preliminary data.</text>
</comment>
<feature type="transmembrane region" description="Helical" evidence="21">
    <location>
        <begin position="137"/>
        <end position="158"/>
    </location>
</feature>
<dbReference type="Pfam" id="PF24621">
    <property type="entry name" value="DHQS_C"/>
    <property type="match status" value="1"/>
</dbReference>
<dbReference type="InterPro" id="IPR013792">
    <property type="entry name" value="RNA3'P_cycl/enolpyr_Trfase_a/b"/>
</dbReference>
<keyword evidence="30" id="KW-1185">Reference proteome</keyword>
<evidence type="ECO:0000256" key="7">
    <source>
        <dbReference type="ARBA" id="ARBA00022490"/>
    </source>
</evidence>
<keyword evidence="13" id="KW-0862">Zinc</keyword>
<evidence type="ECO:0000256" key="18">
    <source>
        <dbReference type="ARBA" id="ARBA00023239"/>
    </source>
</evidence>
<dbReference type="CDD" id="cd01065">
    <property type="entry name" value="NAD_bind_Shikimate_DH"/>
    <property type="match status" value="1"/>
</dbReference>
<keyword evidence="12" id="KW-0418">Kinase</keyword>
<keyword evidence="21" id="KW-0472">Membrane</keyword>
<feature type="domain" description="Shikimate dehydrogenase substrate binding N-terminal" evidence="25">
    <location>
        <begin position="1421"/>
        <end position="1475"/>
    </location>
</feature>
<keyword evidence="15" id="KW-0521">NADP</keyword>
<dbReference type="Gene3D" id="3.20.20.70">
    <property type="entry name" value="Aldolase class I"/>
    <property type="match status" value="1"/>
</dbReference>
<evidence type="ECO:0000256" key="11">
    <source>
        <dbReference type="ARBA" id="ARBA00022741"/>
    </source>
</evidence>
<dbReference type="HAMAP" id="MF_00109">
    <property type="entry name" value="Shikimate_kinase"/>
    <property type="match status" value="1"/>
</dbReference>
<dbReference type="FunFam" id="3.40.50.1970:FF:000007">
    <property type="entry name" value="Pentafunctional AROM polypeptide"/>
    <property type="match status" value="1"/>
</dbReference>
<keyword evidence="16" id="KW-0560">Oxidoreductase</keyword>
<keyword evidence="11" id="KW-0547">Nucleotide-binding</keyword>
<comment type="cofactor">
    <cofactor evidence="1">
        <name>Zn(2+)</name>
        <dbReference type="ChEBI" id="CHEBI:29105"/>
    </cofactor>
</comment>
<dbReference type="Pfam" id="PF08501">
    <property type="entry name" value="Shikimate_dh_N"/>
    <property type="match status" value="2"/>
</dbReference>
<evidence type="ECO:0000256" key="14">
    <source>
        <dbReference type="ARBA" id="ARBA00022840"/>
    </source>
</evidence>
<keyword evidence="18" id="KW-0456">Lyase</keyword>
<dbReference type="InterPro" id="IPR030960">
    <property type="entry name" value="DHQS/DOIS_N"/>
</dbReference>
<dbReference type="Gene3D" id="3.65.10.10">
    <property type="entry name" value="Enolpyruvate transferase domain"/>
    <property type="match status" value="2"/>
</dbReference>
<dbReference type="FunFam" id="3.65.10.10:FF:000007">
    <property type="entry name" value="Pentafunctional AROM polypeptide"/>
    <property type="match status" value="1"/>
</dbReference>
<evidence type="ECO:0000256" key="21">
    <source>
        <dbReference type="SAM" id="Phobius"/>
    </source>
</evidence>
<keyword evidence="17" id="KW-0057">Aromatic amino acid biosynthesis</keyword>
<dbReference type="GO" id="GO:0005737">
    <property type="term" value="C:cytoplasm"/>
    <property type="evidence" value="ECO:0007669"/>
    <property type="project" value="InterPro"/>
</dbReference>
<dbReference type="Gene3D" id="3.40.50.720">
    <property type="entry name" value="NAD(P)-binding Rossmann-like Domain"/>
    <property type="match status" value="1"/>
</dbReference>
<feature type="domain" description="Quinate/shikimate 5-dehydrogenase/glutamyl-tRNA reductase" evidence="23">
    <location>
        <begin position="1595"/>
        <end position="1651"/>
    </location>
</feature>
<dbReference type="Gene3D" id="3.40.50.10860">
    <property type="entry name" value="Leucine Dehydrogenase, chain A, domain 1"/>
    <property type="match status" value="1"/>
</dbReference>
<dbReference type="UniPathway" id="UPA00053">
    <property type="reaction ID" value="UER00089"/>
</dbReference>
<comment type="similarity">
    <text evidence="3">In the 2nd section; belongs to the type-I 3-dehydroquinase family.</text>
</comment>
<keyword evidence="19" id="KW-0511">Multifunctional enzyme</keyword>
<feature type="domain" description="SDH C-terminal" evidence="26">
    <location>
        <begin position="1739"/>
        <end position="1770"/>
    </location>
</feature>
<evidence type="ECO:0000256" key="6">
    <source>
        <dbReference type="ARBA" id="ARBA00012450"/>
    </source>
</evidence>
<dbReference type="Pfam" id="PF00275">
    <property type="entry name" value="EPSP_synthase"/>
    <property type="match status" value="1"/>
</dbReference>
<dbReference type="GO" id="GO:0004764">
    <property type="term" value="F:shikimate 3-dehydrogenase (NADP+) activity"/>
    <property type="evidence" value="ECO:0007669"/>
    <property type="project" value="InterPro"/>
</dbReference>
<dbReference type="SUPFAM" id="SSF51569">
    <property type="entry name" value="Aldolase"/>
    <property type="match status" value="1"/>
</dbReference>
<dbReference type="Pfam" id="PF01761">
    <property type="entry name" value="DHQ_synthase"/>
    <property type="match status" value="1"/>
</dbReference>
<evidence type="ECO:0000256" key="19">
    <source>
        <dbReference type="ARBA" id="ARBA00023268"/>
    </source>
</evidence>
<dbReference type="SUPFAM" id="SSF52540">
    <property type="entry name" value="P-loop containing nucleoside triphosphate hydrolases"/>
    <property type="match status" value="1"/>
</dbReference>
<dbReference type="InterPro" id="IPR016037">
    <property type="entry name" value="DHQ_synth_AroB"/>
</dbReference>
<dbReference type="GO" id="GO:0046872">
    <property type="term" value="F:metal ion binding"/>
    <property type="evidence" value="ECO:0007669"/>
    <property type="project" value="UniProtKB-KW"/>
</dbReference>
<feature type="domain" description="3-dehydroquinate synthase N-terminal" evidence="24">
    <location>
        <begin position="106"/>
        <end position="218"/>
    </location>
</feature>
<dbReference type="SUPFAM" id="SSF53223">
    <property type="entry name" value="Aminoacid dehydrogenase-like, N-terminal domain"/>
    <property type="match status" value="1"/>
</dbReference>
<dbReference type="InterPro" id="IPR001986">
    <property type="entry name" value="Enolpyruvate_Tfrase_dom"/>
</dbReference>
<dbReference type="PRINTS" id="PR01100">
    <property type="entry name" value="SHIKIMTKNASE"/>
</dbReference>
<evidence type="ECO:0000259" key="25">
    <source>
        <dbReference type="Pfam" id="PF08501"/>
    </source>
</evidence>
<feature type="domain" description="Shikimate dehydrogenase substrate binding N-terminal" evidence="25">
    <location>
        <begin position="1492"/>
        <end position="1525"/>
    </location>
</feature>
<dbReference type="InterPro" id="IPR013785">
    <property type="entry name" value="Aldolase_TIM"/>
</dbReference>
<evidence type="ECO:0000313" key="29">
    <source>
        <dbReference type="EMBL" id="OMH83304.1"/>
    </source>
</evidence>
<dbReference type="NCBIfam" id="TIGR01356">
    <property type="entry name" value="aroA"/>
    <property type="match status" value="1"/>
</dbReference>
<dbReference type="CDD" id="cd08195">
    <property type="entry name" value="DHQS"/>
    <property type="match status" value="1"/>
</dbReference>
<dbReference type="CDD" id="cd00502">
    <property type="entry name" value="DHQase_I"/>
    <property type="match status" value="1"/>
</dbReference>
<keyword evidence="8" id="KW-0028">Amino-acid biosynthesis</keyword>
<dbReference type="Pfam" id="PF01488">
    <property type="entry name" value="Shikimate_DH"/>
    <property type="match status" value="1"/>
</dbReference>
<evidence type="ECO:0000259" key="26">
    <source>
        <dbReference type="Pfam" id="PF18317"/>
    </source>
</evidence>
<dbReference type="Proteomes" id="UP000188320">
    <property type="component" value="Unassembled WGS sequence"/>
</dbReference>
<evidence type="ECO:0000313" key="28">
    <source>
        <dbReference type="EMBL" id="OMH82123.1"/>
    </source>
</evidence>
<dbReference type="InterPro" id="IPR036968">
    <property type="entry name" value="Enolpyruvate_Tfrase_sf"/>
</dbReference>
<dbReference type="CDD" id="cd00464">
    <property type="entry name" value="SK"/>
    <property type="match status" value="1"/>
</dbReference>
<evidence type="ECO:0000256" key="1">
    <source>
        <dbReference type="ARBA" id="ARBA00001947"/>
    </source>
</evidence>
<dbReference type="GO" id="GO:0003856">
    <property type="term" value="F:3-dehydroquinate synthase activity"/>
    <property type="evidence" value="ECO:0007669"/>
    <property type="project" value="InterPro"/>
</dbReference>
<sequence>MAKSKQLARMTKEEGHEGVVKVSVLGKDSIILGRNMHSYIWDDLLNNLAYSTTFVLITDSNLQRLHMKKYVETFNQAIEAKYGKTGDQGASTAGSGSVERPRLLTLVIKPGESSKNRSTKAELEDWMLKEGCTRDTVVMALGGGVIGDLVGFVAATFMRGVRFIQLPTSLLAMVDSSVGGKTAIDTDHGKNLIGSFWQPERVYMDMAVLTTLPEREFANGMAEVIKSAAIWSMEEFEVLERSRENIRRALKGGDKEGKSESEKEDQELLLRVVSSSVRMKAHVVTVDERESGLRGLLNFGHTLGHALEAIVTPYMLHGECVSIGCVLEAELSHRLGYMNANSVGRLAKCFKQYELPISYEEAYVSKMVPPQVLKRVTLENMMNTMKVDKKNVGNKKRVVLLSEIGDTVEEQASRVEDDVVREVLAKSVEVFGIESTEQLQKRQGVGKGGDEDSAVVIIPPGSKSISNRALILAALGKGKCKIHNMLHSDDTQVMLDALVAMGACKVSWEQEEAEDQQTEEVLVIEGGGGEGLVVPDRELYLGNAGTAARFLTTFVNLIVTEQEKTTVLTGNSRMKERPIGALVDALRSNGCEIEYQEKKGSLPLKVRNSTKGLPGGKVELSASISSQYVSSLLMCAPYAQQEIELELVGDQVISQSYIDMTIAMMSAFGVNVEKLGDKNTHRYRIPKSSYTNPAEYRVESDASSATYPLALAAITGTKCTIPNIGSGSLQGDAKFAVDVLRPMGCDVVQTKNSTTVQGPALGGLKPLPMIDMEPMTDAFLTATALAAVATAGKEGTESITKIRGIANQHVKECDRIVALSTELAKLGIKTEVDPDGIDVKGISLDELNDKAREKQRNETSVVIHCYDDHRVAMSLSVLASVVRPGLVFDERRCVGKTWPQWWTALTTKYKICIRGCDIPTSSSSSAPELTAAAATEVKTSDKKEIEKKTDSILIIGMRGVGKSTLGLEMANVLGYNFIDMDTYLEEQHKKTIPEIIADDGWDGFRTAEAKCLATVLSNKDTNKNTVISCGGGLLENKLSSELVMAWKNVGNFVLHLYADINQVSEYLGRDKTRPAYKLGESPQEVFARRLADYKRHSTHTLYVHSEPEFGWGQMVDDAVRMIQFVTAGTNVIQNLSSLQRSFFVSLTCADVCEYTKEQIGDITAGCNAVELRVDLLLNDSRFSANKDSAGKDLLGSEQQVEDFELYVLQQVAALRRRTSLPIVYTVRSKSQGGNFPNNQQLIERLLIRGVEFGCEYIDVEMGGYDSETPADCSLLISVSTTTRKSAYYKHSQILASYHDPTGLNLRWTITTGSALDHLKSYLWHINKYADIGKLVSFAWDWDDNLRAVIFANKLRTSAANKPLIVINMSYVGQFSRILCPLLTPVTHPSIKTPAAPGQLSVAQIHHTLHTMGALPSKRFYLFGDPISKSPSPAMHNAAFEYLGLPHNYSLYPVNLGELDAQKLKEFAGKVLRGCNGGTGSGGENKVNCGYVFGGASVTIPNKQSIIPLLDELTDAAKAIGAVNTIIPIIRTRLPSTSDSKCSYNVPHSAHAAPLYIDRNLLKMVGDNTDYLGMISCIKNANSLLSTPLSLNTVGTNNSLSALVIGAGGTSRAAIYALHKLNVANIYLYNRTLENAEKLASSIDFTHVTVLSSLSDPQLLPAHPFGIIISTIPAPSQSTVDSSDYPSHLFSRSASQTAGSNNQSSNEGIVLDMAYTAGSTLTPLLTHVQTSHPSWKLITGLQVLIAQGVEQFKLWNGPECAPPVRQMTEAVYAFNSLSLQK</sequence>
<dbReference type="InterPro" id="IPR041121">
    <property type="entry name" value="SDH_C"/>
</dbReference>
<evidence type="ECO:0000259" key="27">
    <source>
        <dbReference type="Pfam" id="PF24621"/>
    </source>
</evidence>
<evidence type="ECO:0000256" key="17">
    <source>
        <dbReference type="ARBA" id="ARBA00023141"/>
    </source>
</evidence>
<evidence type="ECO:0000256" key="3">
    <source>
        <dbReference type="ARBA" id="ARBA00006477"/>
    </source>
</evidence>
<dbReference type="SUPFAM" id="SSF56796">
    <property type="entry name" value="Dehydroquinate synthase-like"/>
    <property type="match status" value="1"/>
</dbReference>
<keyword evidence="10" id="KW-0479">Metal-binding</keyword>
<dbReference type="HAMAP" id="MF_00210">
    <property type="entry name" value="EPSP_synth"/>
    <property type="match status" value="1"/>
</dbReference>
<reference evidence="30" key="2">
    <citation type="submission" date="2017-01" db="EMBL/GenBank/DDBJ databases">
        <authorList>
            <person name="Wang Y."/>
            <person name="White M."/>
            <person name="Kvist S."/>
            <person name="Moncalvo J.-M."/>
        </authorList>
    </citation>
    <scope>NUCLEOTIDE SEQUENCE [LARGE SCALE GENOMIC DNA]</scope>
    <source>
        <strain evidence="30">COL-18-3</strain>
    </source>
</reference>
<evidence type="ECO:0000256" key="12">
    <source>
        <dbReference type="ARBA" id="ARBA00022777"/>
    </source>
</evidence>
<proteinExistence type="inferred from homology"/>
<evidence type="ECO:0000256" key="8">
    <source>
        <dbReference type="ARBA" id="ARBA00022605"/>
    </source>
</evidence>
<dbReference type="InterPro" id="IPR023193">
    <property type="entry name" value="EPSP_synthase_CS"/>
</dbReference>
<evidence type="ECO:0000313" key="30">
    <source>
        <dbReference type="Proteomes" id="UP000188320"/>
    </source>
</evidence>
<dbReference type="InterPro" id="IPR001381">
    <property type="entry name" value="DHquinase_I"/>
</dbReference>
<dbReference type="PANTHER" id="PTHR21090:SF5">
    <property type="entry name" value="PENTAFUNCTIONAL AROM POLYPEPTIDE"/>
    <property type="match status" value="1"/>
</dbReference>
<dbReference type="EC" id="2.5.1.19" evidence="6"/>